<dbReference type="RefSeq" id="WP_205109977.1">
    <property type="nucleotide sequence ID" value="NZ_BAAAHT010000015.1"/>
</dbReference>
<evidence type="ECO:0000313" key="1">
    <source>
        <dbReference type="EMBL" id="MBM7472904.1"/>
    </source>
</evidence>
<dbReference type="Gene3D" id="3.20.20.150">
    <property type="entry name" value="Divalent-metal-dependent TIM barrel enzymes"/>
    <property type="match status" value="1"/>
</dbReference>
<gene>
    <name evidence="1" type="ORF">JOE66_002538</name>
</gene>
<dbReference type="InterPro" id="IPR036237">
    <property type="entry name" value="Xyl_isomerase-like_sf"/>
</dbReference>
<dbReference type="SUPFAM" id="SSF51658">
    <property type="entry name" value="Xylose isomerase-like"/>
    <property type="match status" value="1"/>
</dbReference>
<dbReference type="EMBL" id="JAFBBU010000001">
    <property type="protein sequence ID" value="MBM7472904.1"/>
    <property type="molecule type" value="Genomic_DNA"/>
</dbReference>
<dbReference type="Proteomes" id="UP000776164">
    <property type="component" value="Unassembled WGS sequence"/>
</dbReference>
<dbReference type="GO" id="GO:0016853">
    <property type="term" value="F:isomerase activity"/>
    <property type="evidence" value="ECO:0007669"/>
    <property type="project" value="UniProtKB-KW"/>
</dbReference>
<keyword evidence="1" id="KW-0413">Isomerase</keyword>
<dbReference type="InterPro" id="IPR050312">
    <property type="entry name" value="IolE/XylAMocC-like"/>
</dbReference>
<organism evidence="1 2">
    <name type="scientific">Subtercola frigoramans</name>
    <dbReference type="NCBI Taxonomy" id="120298"/>
    <lineage>
        <taxon>Bacteria</taxon>
        <taxon>Bacillati</taxon>
        <taxon>Actinomycetota</taxon>
        <taxon>Actinomycetes</taxon>
        <taxon>Micrococcales</taxon>
        <taxon>Microbacteriaceae</taxon>
        <taxon>Subtercola</taxon>
    </lineage>
</organism>
<name>A0ABS2L749_9MICO</name>
<keyword evidence="2" id="KW-1185">Reference proteome</keyword>
<protein>
    <submittedName>
        <fullName evidence="1">Sugar phosphate isomerase/epimerase</fullName>
    </submittedName>
</protein>
<proteinExistence type="predicted"/>
<accession>A0ABS2L749</accession>
<dbReference type="PANTHER" id="PTHR12110">
    <property type="entry name" value="HYDROXYPYRUVATE ISOMERASE"/>
    <property type="match status" value="1"/>
</dbReference>
<dbReference type="PANTHER" id="PTHR12110:SF41">
    <property type="entry name" value="INOSOSE DEHYDRATASE"/>
    <property type="match status" value="1"/>
</dbReference>
<reference evidence="1 2" key="1">
    <citation type="submission" date="2021-01" db="EMBL/GenBank/DDBJ databases">
        <title>Sequencing the genomes of 1000 actinobacteria strains.</title>
        <authorList>
            <person name="Klenk H.-P."/>
        </authorList>
    </citation>
    <scope>NUCLEOTIDE SEQUENCE [LARGE SCALE GENOMIC DNA]</scope>
    <source>
        <strain evidence="1 2">DSM 13057</strain>
    </source>
</reference>
<comment type="caution">
    <text evidence="1">The sequence shown here is derived from an EMBL/GenBank/DDBJ whole genome shotgun (WGS) entry which is preliminary data.</text>
</comment>
<sequence>MKIGLQMYSVRNHMAESPLETTRSVIEMGYKNLEFANLTMADPGVGFAVDPGELRDLVETLGATTVSTHVWPLDQTNIDDVIVFHRELGTQYIVSKFLPATLDEALDSVPNLRMVGERLANEGIGHLIHNGVLRTSAGRKDLDLVLEQVDPDLLGVELDTYWALRSGLDPVEAVNRYGERIRILHQKDIPEHIQQPVDLDAAYPSDQAVSVESLYLNPKYVAEDNFVELGRGSMPLQNIINMASVNSESEYIFVEQDYSELDELESVRLSLTTLLAQSGLSQ</sequence>
<evidence type="ECO:0000313" key="2">
    <source>
        <dbReference type="Proteomes" id="UP000776164"/>
    </source>
</evidence>